<accession>A0A1Q6F2P6</accession>
<evidence type="ECO:0000313" key="2">
    <source>
        <dbReference type="EMBL" id="OKY93204.1"/>
    </source>
</evidence>
<dbReference type="GO" id="GO:0003677">
    <property type="term" value="F:DNA binding"/>
    <property type="evidence" value="ECO:0007669"/>
    <property type="project" value="UniProtKB-KW"/>
</dbReference>
<evidence type="ECO:0000259" key="1">
    <source>
        <dbReference type="PROSITE" id="PS50910"/>
    </source>
</evidence>
<dbReference type="SUPFAM" id="SSF81301">
    <property type="entry name" value="Nucleotidyltransferase"/>
    <property type="match status" value="1"/>
</dbReference>
<dbReference type="SMART" id="SM00748">
    <property type="entry name" value="HEPN"/>
    <property type="match status" value="1"/>
</dbReference>
<dbReference type="SUPFAM" id="SSF81593">
    <property type="entry name" value="Nucleotidyltransferase substrate binding subunit/domain"/>
    <property type="match status" value="1"/>
</dbReference>
<dbReference type="PANTHER" id="PTHR33933:SF1">
    <property type="entry name" value="PROTEIN ADENYLYLTRANSFERASE MNTA-RELATED"/>
    <property type="match status" value="1"/>
</dbReference>
<evidence type="ECO:0000313" key="3">
    <source>
        <dbReference type="Proteomes" id="UP000187417"/>
    </source>
</evidence>
<comment type="caution">
    <text evidence="2">The sequence shown here is derived from an EMBL/GenBank/DDBJ whole genome shotgun (WGS) entry which is preliminary data.</text>
</comment>
<dbReference type="InterPro" id="IPR043519">
    <property type="entry name" value="NT_sf"/>
</dbReference>
<gene>
    <name evidence="2" type="ORF">BHV66_09825</name>
</gene>
<dbReference type="CDD" id="cd05403">
    <property type="entry name" value="NT_KNTase_like"/>
    <property type="match status" value="1"/>
</dbReference>
<dbReference type="InterPro" id="IPR052548">
    <property type="entry name" value="Type_VII_TA_antitoxin"/>
</dbReference>
<dbReference type="Proteomes" id="UP000187417">
    <property type="component" value="Unassembled WGS sequence"/>
</dbReference>
<dbReference type="PANTHER" id="PTHR33933">
    <property type="entry name" value="NUCLEOTIDYLTRANSFERASE"/>
    <property type="match status" value="1"/>
</dbReference>
<organism evidence="2 3">
    <name type="scientific">Alistipes putredinis</name>
    <dbReference type="NCBI Taxonomy" id="28117"/>
    <lineage>
        <taxon>Bacteria</taxon>
        <taxon>Pseudomonadati</taxon>
        <taxon>Bacteroidota</taxon>
        <taxon>Bacteroidia</taxon>
        <taxon>Bacteroidales</taxon>
        <taxon>Rikenellaceae</taxon>
        <taxon>Alistipes</taxon>
    </lineage>
</organism>
<sequence length="294" mass="35410">MKSSINFLPAEKRRDLHQLVEIIRNEIKDCVMIILYGSYARDMYVDCDRRRDYGVTTFFMSDYDILIVTRRRLGLKEYDVYARITERFFENKQSEFYTRPQFINESISRLNKNLELGQYFYHEIKKQGIMLYSSQEFKLARCRKLNYAEIAQIARDYFSEKFQFASDFLLGARYYAGLQKYKMASFHLHQVAENYLRTIPLVYILYGYKDHALEILMDRCKTHTLQLVSVFPRNTEEERRLFNLLQDAYVQARYNKDFVVTKTDIDALIPRLELMRDITEKVCCDRIAYYERQS</sequence>
<reference evidence="2 3" key="1">
    <citation type="journal article" date="2016" name="Nat. Biotechnol.">
        <title>Measurement of bacterial replication rates in microbial communities.</title>
        <authorList>
            <person name="Brown C.T."/>
            <person name="Olm M.R."/>
            <person name="Thomas B.C."/>
            <person name="Banfield J.F."/>
        </authorList>
    </citation>
    <scope>NUCLEOTIDE SEQUENCE [LARGE SCALE GENOMIC DNA]</scope>
    <source>
        <strain evidence="2">CAG:67_53_122</strain>
    </source>
</reference>
<dbReference type="Gene3D" id="1.20.120.330">
    <property type="entry name" value="Nucleotidyltransferases domain 2"/>
    <property type="match status" value="1"/>
</dbReference>
<dbReference type="Pfam" id="PF05168">
    <property type="entry name" value="HEPN"/>
    <property type="match status" value="1"/>
</dbReference>
<dbReference type="InterPro" id="IPR007842">
    <property type="entry name" value="HEPN_dom"/>
</dbReference>
<feature type="domain" description="HEPN" evidence="1">
    <location>
        <begin position="162"/>
        <end position="282"/>
    </location>
</feature>
<keyword evidence="2" id="KW-0238">DNA-binding</keyword>
<protein>
    <submittedName>
        <fullName evidence="2">DNA-binding protein</fullName>
    </submittedName>
</protein>
<dbReference type="PROSITE" id="PS50910">
    <property type="entry name" value="HEPN"/>
    <property type="match status" value="1"/>
</dbReference>
<dbReference type="EMBL" id="MNQH01000042">
    <property type="protein sequence ID" value="OKY93204.1"/>
    <property type="molecule type" value="Genomic_DNA"/>
</dbReference>
<dbReference type="RefSeq" id="WP_278339518.1">
    <property type="nucleotide sequence ID" value="NZ_MNQH01000042.1"/>
</dbReference>
<dbReference type="AlphaFoldDB" id="A0A1Q6F2P6"/>
<name>A0A1Q6F2P6_9BACT</name>
<dbReference type="Gene3D" id="3.30.460.10">
    <property type="entry name" value="Beta Polymerase, domain 2"/>
    <property type="match status" value="1"/>
</dbReference>
<proteinExistence type="predicted"/>